<keyword evidence="2" id="KW-0812">Transmembrane</keyword>
<dbReference type="Gene3D" id="2.30.30.670">
    <property type="entry name" value="Thioester domain"/>
    <property type="match status" value="1"/>
</dbReference>
<feature type="compositionally biased region" description="Low complexity" evidence="1">
    <location>
        <begin position="282"/>
        <end position="304"/>
    </location>
</feature>
<feature type="domain" description="Thioester" evidence="4">
    <location>
        <begin position="81"/>
        <end position="182"/>
    </location>
</feature>
<dbReference type="NCBIfam" id="TIGR03934">
    <property type="entry name" value="TQXA_dom"/>
    <property type="match status" value="1"/>
</dbReference>
<dbReference type="InterPro" id="IPR023849">
    <property type="entry name" value="TQXA_dom"/>
</dbReference>
<keyword evidence="6" id="KW-1185">Reference proteome</keyword>
<dbReference type="Gene3D" id="1.10.150.480">
    <property type="match status" value="1"/>
</dbReference>
<dbReference type="InterPro" id="IPR013552">
    <property type="entry name" value="Thioester_dom"/>
</dbReference>
<evidence type="ECO:0000313" key="6">
    <source>
        <dbReference type="Proteomes" id="UP001525379"/>
    </source>
</evidence>
<reference evidence="5 6" key="1">
    <citation type="submission" date="2022-04" db="EMBL/GenBank/DDBJ databases">
        <title>Human microbiome associated bacterial genomes.</title>
        <authorList>
            <person name="Sandstrom S."/>
            <person name="Salamzade R."/>
            <person name="Kalan L.R."/>
        </authorList>
    </citation>
    <scope>NUCLEOTIDE SEQUENCE [LARGE SCALE GENOMIC DNA]</scope>
    <source>
        <strain evidence="6">p3-SID1799</strain>
    </source>
</reference>
<feature type="region of interest" description="Disordered" evidence="1">
    <location>
        <begin position="259"/>
        <end position="334"/>
    </location>
</feature>
<feature type="compositionally biased region" description="Pro residues" evidence="1">
    <location>
        <begin position="305"/>
        <end position="326"/>
    </location>
</feature>
<feature type="signal peptide" evidence="3">
    <location>
        <begin position="1"/>
        <end position="34"/>
    </location>
</feature>
<evidence type="ECO:0000256" key="3">
    <source>
        <dbReference type="SAM" id="SignalP"/>
    </source>
</evidence>
<keyword evidence="3" id="KW-0732">Signal</keyword>
<dbReference type="NCBIfam" id="NF012162">
    <property type="entry name" value="surf_Nterm_1"/>
    <property type="match status" value="1"/>
</dbReference>
<sequence length="365" mass="38375">MSLTQRVRARLALALGVVIAIPAFALGLASPANAAYGDTYIGYTKDDGWDATRGTAFDNIYVYEGTTAPIPDSNSVVANLVYCFTLHRIHPDTTLDDPNASDFETYVRQIGSGNLLQYTDRAASPVYTPLGFDAHVESVLYNGYPNDNAGIQAHYGLTDAEFHAMTQSAIWALTDARGVSLANDPNGGDMRYDIATARVDPNLFTTDAQKQAYYALLGIAAPADGTDMTGAPTLAQVPAEVRLDIYESTDSSYQNLLSASFVPTNPTPTPTPTDEPTPTDKPTPTDQPTTPADTTPAPGSQQPGPQQPGPQQPGPQQPGPQQPGPQQPGLVGTGVDGAGALGVLIAAVLVAGMGVLLMTRGRRTE</sequence>
<organism evidence="5 6">
    <name type="scientific">Pseudoclavibacter albus</name>
    <dbReference type="NCBI Taxonomy" id="272241"/>
    <lineage>
        <taxon>Bacteria</taxon>
        <taxon>Bacillati</taxon>
        <taxon>Actinomycetota</taxon>
        <taxon>Actinomycetes</taxon>
        <taxon>Micrococcales</taxon>
        <taxon>Microbacteriaceae</taxon>
        <taxon>Pseudoclavibacter</taxon>
    </lineage>
</organism>
<gene>
    <name evidence="5" type="ORF">M3D15_06035</name>
</gene>
<keyword evidence="2" id="KW-0472">Membrane</keyword>
<accession>A0ABT2HX45</accession>
<comment type="caution">
    <text evidence="5">The sequence shown here is derived from an EMBL/GenBank/DDBJ whole genome shotgun (WGS) entry which is preliminary data.</text>
</comment>
<keyword evidence="2" id="KW-1133">Transmembrane helix</keyword>
<evidence type="ECO:0000313" key="5">
    <source>
        <dbReference type="EMBL" id="MCT2042888.1"/>
    </source>
</evidence>
<proteinExistence type="predicted"/>
<feature type="compositionally biased region" description="Pro residues" evidence="1">
    <location>
        <begin position="265"/>
        <end position="281"/>
    </location>
</feature>
<evidence type="ECO:0000259" key="4">
    <source>
        <dbReference type="Pfam" id="PF08341"/>
    </source>
</evidence>
<dbReference type="Pfam" id="PF08341">
    <property type="entry name" value="TED"/>
    <property type="match status" value="1"/>
</dbReference>
<feature type="chain" id="PRO_5046665587" evidence="3">
    <location>
        <begin position="35"/>
        <end position="365"/>
    </location>
</feature>
<dbReference type="RefSeq" id="WP_260104223.1">
    <property type="nucleotide sequence ID" value="NZ_JALXSQ010000019.1"/>
</dbReference>
<dbReference type="EMBL" id="JALXSQ010000019">
    <property type="protein sequence ID" value="MCT2042888.1"/>
    <property type="molecule type" value="Genomic_DNA"/>
</dbReference>
<name>A0ABT2HX45_9MICO</name>
<evidence type="ECO:0000256" key="1">
    <source>
        <dbReference type="SAM" id="MobiDB-lite"/>
    </source>
</evidence>
<protein>
    <submittedName>
        <fullName evidence="5">Thioester-forming surface-anchored protein</fullName>
    </submittedName>
</protein>
<evidence type="ECO:0000256" key="2">
    <source>
        <dbReference type="SAM" id="Phobius"/>
    </source>
</evidence>
<feature type="transmembrane region" description="Helical" evidence="2">
    <location>
        <begin position="338"/>
        <end position="359"/>
    </location>
</feature>
<dbReference type="Proteomes" id="UP001525379">
    <property type="component" value="Unassembled WGS sequence"/>
</dbReference>